<evidence type="ECO:0000256" key="5">
    <source>
        <dbReference type="ARBA" id="ARBA00023040"/>
    </source>
</evidence>
<dbReference type="PANTHER" id="PTHR24247">
    <property type="entry name" value="5-HYDROXYTRYPTAMINE RECEPTOR"/>
    <property type="match status" value="1"/>
</dbReference>
<dbReference type="SUPFAM" id="SSF81321">
    <property type="entry name" value="Family A G protein-coupled receptor-like"/>
    <property type="match status" value="1"/>
</dbReference>
<comment type="caution">
    <text evidence="12">The sequence shown here is derived from an EMBL/GenBank/DDBJ whole genome shotgun (WGS) entry which is preliminary data.</text>
</comment>
<dbReference type="AlphaFoldDB" id="A0A3S5FD38"/>
<feature type="transmembrane region" description="Helical" evidence="10">
    <location>
        <begin position="216"/>
        <end position="242"/>
    </location>
</feature>
<keyword evidence="3 9" id="KW-0812">Transmembrane</keyword>
<keyword evidence="7 9" id="KW-0675">Receptor</keyword>
<keyword evidence="4 10" id="KW-1133">Transmembrane helix</keyword>
<evidence type="ECO:0000256" key="3">
    <source>
        <dbReference type="ARBA" id="ARBA00022692"/>
    </source>
</evidence>
<keyword evidence="5 9" id="KW-0297">G-protein coupled receptor</keyword>
<evidence type="ECO:0000256" key="7">
    <source>
        <dbReference type="ARBA" id="ARBA00023170"/>
    </source>
</evidence>
<dbReference type="OrthoDB" id="10071887at2759"/>
<dbReference type="GO" id="GO:0016907">
    <property type="term" value="F:G protein-coupled acetylcholine receptor activity"/>
    <property type="evidence" value="ECO:0007669"/>
    <property type="project" value="TreeGrafter"/>
</dbReference>
<feature type="transmembrane region" description="Helical" evidence="10">
    <location>
        <begin position="254"/>
        <end position="278"/>
    </location>
</feature>
<organism evidence="12 13">
    <name type="scientific">Protopolystoma xenopodis</name>
    <dbReference type="NCBI Taxonomy" id="117903"/>
    <lineage>
        <taxon>Eukaryota</taxon>
        <taxon>Metazoa</taxon>
        <taxon>Spiralia</taxon>
        <taxon>Lophotrochozoa</taxon>
        <taxon>Platyhelminthes</taxon>
        <taxon>Monogenea</taxon>
        <taxon>Polyopisthocotylea</taxon>
        <taxon>Polystomatidea</taxon>
        <taxon>Polystomatidae</taxon>
        <taxon>Protopolystoma</taxon>
    </lineage>
</organism>
<dbReference type="GO" id="GO:0045202">
    <property type="term" value="C:synapse"/>
    <property type="evidence" value="ECO:0007669"/>
    <property type="project" value="TreeGrafter"/>
</dbReference>
<dbReference type="Proteomes" id="UP000784294">
    <property type="component" value="Unassembled WGS sequence"/>
</dbReference>
<evidence type="ECO:0000313" key="12">
    <source>
        <dbReference type="EMBL" id="VEL16438.1"/>
    </source>
</evidence>
<dbReference type="EMBL" id="CAAALY010028465">
    <property type="protein sequence ID" value="VEL16438.1"/>
    <property type="molecule type" value="Genomic_DNA"/>
</dbReference>
<evidence type="ECO:0000256" key="2">
    <source>
        <dbReference type="ARBA" id="ARBA00022475"/>
    </source>
</evidence>
<comment type="similarity">
    <text evidence="9">Belongs to the G-protein coupled receptor 1 family.</text>
</comment>
<feature type="non-terminal residue" evidence="12">
    <location>
        <position position="361"/>
    </location>
</feature>
<sequence>MHKPASVRGLMRHSFDFTSLVCHLIRPTRIFQRSGNPRIGFIILLFSTRIAALSTMMEIPSVAGLMIANNPEPLNQRTSLGKQTDVRMSGKDCLNCIERPLPIYTIGEMYSRHRRRRRVFEEAFPNNRRGFTNESLFHGWQQSLSSLKSPESPLPHWGAEEIMEPKVEIQQEINYQPSLLTWKPGYINISLDNGADSQNATKILTRLALFGPSLSFIFWSLDGAASVVTISGNILVLTAFFLERTIRTATNYFIASLAVTDLLIGIFSMNFFTLYLLLGYWPLGSLFCKLWLSLDYTACLTSQYTVLFITADRFLSVKIPAKYRNWRTDRKVIVMIAITWAVPASIFYTIIMGWETFNPDF</sequence>
<dbReference type="GO" id="GO:0005886">
    <property type="term" value="C:plasma membrane"/>
    <property type="evidence" value="ECO:0007669"/>
    <property type="project" value="UniProtKB-SubCell"/>
</dbReference>
<feature type="domain" description="G-protein coupled receptors family 1 profile" evidence="11">
    <location>
        <begin position="232"/>
        <end position="361"/>
    </location>
</feature>
<evidence type="ECO:0000256" key="1">
    <source>
        <dbReference type="ARBA" id="ARBA00004651"/>
    </source>
</evidence>
<dbReference type="GO" id="GO:0007187">
    <property type="term" value="P:G protein-coupled receptor signaling pathway, coupled to cyclic nucleotide second messenger"/>
    <property type="evidence" value="ECO:0007669"/>
    <property type="project" value="TreeGrafter"/>
</dbReference>
<dbReference type="InterPro" id="IPR000276">
    <property type="entry name" value="GPCR_Rhodpsn"/>
</dbReference>
<accession>A0A3S5FD38</accession>
<evidence type="ECO:0000256" key="10">
    <source>
        <dbReference type="SAM" id="Phobius"/>
    </source>
</evidence>
<evidence type="ECO:0000256" key="8">
    <source>
        <dbReference type="ARBA" id="ARBA00023224"/>
    </source>
</evidence>
<feature type="transmembrane region" description="Helical" evidence="10">
    <location>
        <begin position="332"/>
        <end position="354"/>
    </location>
</feature>
<dbReference type="GO" id="GO:0007197">
    <property type="term" value="P:adenylate cyclase-inhibiting G protein-coupled acetylcholine receptor signaling pathway"/>
    <property type="evidence" value="ECO:0007669"/>
    <property type="project" value="TreeGrafter"/>
</dbReference>
<dbReference type="PRINTS" id="PR00237">
    <property type="entry name" value="GPCRRHODOPSN"/>
</dbReference>
<dbReference type="GO" id="GO:0030425">
    <property type="term" value="C:dendrite"/>
    <property type="evidence" value="ECO:0007669"/>
    <property type="project" value="TreeGrafter"/>
</dbReference>
<evidence type="ECO:0000313" key="13">
    <source>
        <dbReference type="Proteomes" id="UP000784294"/>
    </source>
</evidence>
<keyword evidence="13" id="KW-1185">Reference proteome</keyword>
<dbReference type="PROSITE" id="PS50262">
    <property type="entry name" value="G_PROTEIN_RECEP_F1_2"/>
    <property type="match status" value="1"/>
</dbReference>
<protein>
    <recommendedName>
        <fullName evidence="11">G-protein coupled receptors family 1 profile domain-containing protein</fullName>
    </recommendedName>
</protein>
<evidence type="ECO:0000256" key="6">
    <source>
        <dbReference type="ARBA" id="ARBA00023136"/>
    </source>
</evidence>
<dbReference type="Gene3D" id="1.20.1070.10">
    <property type="entry name" value="Rhodopsin 7-helix transmembrane proteins"/>
    <property type="match status" value="1"/>
</dbReference>
<name>A0A3S5FD38_9PLAT</name>
<keyword evidence="2" id="KW-1003">Cell membrane</keyword>
<dbReference type="GO" id="GO:0004993">
    <property type="term" value="F:G protein-coupled serotonin receptor activity"/>
    <property type="evidence" value="ECO:0007669"/>
    <property type="project" value="TreeGrafter"/>
</dbReference>
<dbReference type="PANTHER" id="PTHR24247:SF191">
    <property type="entry name" value="MUSCARINIC ACETYLCHOLINE RECEPTOR, B-TYPE, ISOFORM A"/>
    <property type="match status" value="1"/>
</dbReference>
<dbReference type="PROSITE" id="PS00237">
    <property type="entry name" value="G_PROTEIN_RECEP_F1_1"/>
    <property type="match status" value="1"/>
</dbReference>
<feature type="transmembrane region" description="Helical" evidence="10">
    <location>
        <begin position="290"/>
        <end position="311"/>
    </location>
</feature>
<gene>
    <name evidence="12" type="ORF">PXEA_LOCUS9878</name>
</gene>
<comment type="subcellular location">
    <subcellularLocation>
        <location evidence="1">Cell membrane</location>
        <topology evidence="1">Multi-pass membrane protein</topology>
    </subcellularLocation>
</comment>
<dbReference type="InterPro" id="IPR017452">
    <property type="entry name" value="GPCR_Rhodpsn_7TM"/>
</dbReference>
<reference evidence="12" key="1">
    <citation type="submission" date="2018-11" db="EMBL/GenBank/DDBJ databases">
        <authorList>
            <consortium name="Pathogen Informatics"/>
        </authorList>
    </citation>
    <scope>NUCLEOTIDE SEQUENCE</scope>
</reference>
<dbReference type="Pfam" id="PF00001">
    <property type="entry name" value="7tm_1"/>
    <property type="match status" value="1"/>
</dbReference>
<evidence type="ECO:0000256" key="4">
    <source>
        <dbReference type="ARBA" id="ARBA00022989"/>
    </source>
</evidence>
<keyword evidence="8 9" id="KW-0807">Transducer</keyword>
<keyword evidence="6 10" id="KW-0472">Membrane</keyword>
<evidence type="ECO:0000256" key="9">
    <source>
        <dbReference type="RuleBase" id="RU000688"/>
    </source>
</evidence>
<proteinExistence type="inferred from homology"/>
<evidence type="ECO:0000259" key="11">
    <source>
        <dbReference type="PROSITE" id="PS50262"/>
    </source>
</evidence>